<name>A0A2M9A3L3_9BACT</name>
<dbReference type="OrthoDB" id="9802942at2"/>
<dbReference type="EMBL" id="PGEX01000001">
    <property type="protein sequence ID" value="PJJ40306.1"/>
    <property type="molecule type" value="Genomic_DNA"/>
</dbReference>
<dbReference type="Proteomes" id="UP000231134">
    <property type="component" value="Unassembled WGS sequence"/>
</dbReference>
<comment type="caution">
    <text evidence="1">The sequence shown here is derived from an EMBL/GenBank/DDBJ whole genome shotgun (WGS) entry which is preliminary data.</text>
</comment>
<protein>
    <submittedName>
        <fullName evidence="1">Uncharacterized protein</fullName>
    </submittedName>
</protein>
<accession>A0A2M9A3L3</accession>
<reference evidence="1 2" key="1">
    <citation type="submission" date="2017-11" db="EMBL/GenBank/DDBJ databases">
        <title>Animal gut microbial communities from fecal samples from Wisconsin, USA.</title>
        <authorList>
            <person name="Neumann A."/>
        </authorList>
    </citation>
    <scope>NUCLEOTIDE SEQUENCE [LARGE SCALE GENOMIC DNA]</scope>
    <source>
        <strain evidence="1 2">UWS3</strain>
    </source>
</reference>
<gene>
    <name evidence="1" type="ORF">BGX16_0223</name>
</gene>
<dbReference type="AlphaFoldDB" id="A0A2M9A3L3"/>
<evidence type="ECO:0000313" key="1">
    <source>
        <dbReference type="EMBL" id="PJJ40306.1"/>
    </source>
</evidence>
<keyword evidence="2" id="KW-1185">Reference proteome</keyword>
<evidence type="ECO:0000313" key="2">
    <source>
        <dbReference type="Proteomes" id="UP000231134"/>
    </source>
</evidence>
<organism evidence="1 2">
    <name type="scientific">Hallerella succinigenes</name>
    <dbReference type="NCBI Taxonomy" id="1896222"/>
    <lineage>
        <taxon>Bacteria</taxon>
        <taxon>Pseudomonadati</taxon>
        <taxon>Fibrobacterota</taxon>
        <taxon>Fibrobacteria</taxon>
        <taxon>Fibrobacterales</taxon>
        <taxon>Fibrobacteraceae</taxon>
        <taxon>Hallerella</taxon>
    </lineage>
</organism>
<proteinExistence type="predicted"/>
<dbReference type="RefSeq" id="WP_100424410.1">
    <property type="nucleotide sequence ID" value="NZ_JAQXKX010000032.1"/>
</dbReference>
<sequence length="63" mass="7203">MNGIRRPAVILADSMEEYMATPDPYKNPPKSKLNIFKLGEYAERVGKDFSELTAEEILQFKNP</sequence>